<keyword evidence="3" id="KW-1185">Reference proteome</keyword>
<evidence type="ECO:0000313" key="2">
    <source>
        <dbReference type="EMBL" id="KAJ6815465.1"/>
    </source>
</evidence>
<dbReference type="Proteomes" id="UP001140949">
    <property type="component" value="Unassembled WGS sequence"/>
</dbReference>
<dbReference type="GO" id="GO:0051301">
    <property type="term" value="P:cell division"/>
    <property type="evidence" value="ECO:0007669"/>
    <property type="project" value="UniProtKB-KW"/>
</dbReference>
<name>A0AAX6FHJ0_IRIPA</name>
<dbReference type="AlphaFoldDB" id="A0AAX6FHJ0"/>
<dbReference type="Gene3D" id="3.30.1070.10">
    <property type="entry name" value="Cell division topological specificity factor MinE"/>
    <property type="match status" value="1"/>
</dbReference>
<comment type="similarity">
    <text evidence="1">Belongs to the MinE family.</text>
</comment>
<dbReference type="PANTHER" id="PTHR33404:SF2">
    <property type="entry name" value="CELL DIVISION TOPOLOGICAL SPECIFICITY FACTOR HOMOLOG, CHLOROPLASTIC"/>
    <property type="match status" value="1"/>
</dbReference>
<dbReference type="InterPro" id="IPR036707">
    <property type="entry name" value="MinE_sf"/>
</dbReference>
<accession>A0AAX6FHJ0</accession>
<dbReference type="Pfam" id="PF03776">
    <property type="entry name" value="MinE"/>
    <property type="match status" value="1"/>
</dbReference>
<comment type="caution">
    <text evidence="2">The sequence shown here is derived from an EMBL/GenBank/DDBJ whole genome shotgun (WGS) entry which is preliminary data.</text>
</comment>
<evidence type="ECO:0000313" key="3">
    <source>
        <dbReference type="Proteomes" id="UP001140949"/>
    </source>
</evidence>
<reference evidence="2" key="2">
    <citation type="submission" date="2023-04" db="EMBL/GenBank/DDBJ databases">
        <authorList>
            <person name="Bruccoleri R.E."/>
            <person name="Oakeley E.J."/>
            <person name="Faust A.-M."/>
            <person name="Dessus-Babus S."/>
            <person name="Altorfer M."/>
            <person name="Burckhardt D."/>
            <person name="Oertli M."/>
            <person name="Naumann U."/>
            <person name="Petersen F."/>
            <person name="Wong J."/>
        </authorList>
    </citation>
    <scope>NUCLEOTIDE SEQUENCE</scope>
    <source>
        <strain evidence="2">GSM-AAB239-AS_SAM_17_03QT</strain>
        <tissue evidence="2">Leaf</tissue>
    </source>
</reference>
<proteinExistence type="inferred from homology"/>
<protein>
    <submittedName>
        <fullName evidence="2">Cell division topological specificity factor-like protein, chloroplastic</fullName>
    </submittedName>
</protein>
<dbReference type="EMBL" id="JANAVB010028820">
    <property type="protein sequence ID" value="KAJ6815465.1"/>
    <property type="molecule type" value="Genomic_DNA"/>
</dbReference>
<evidence type="ECO:0000256" key="1">
    <source>
        <dbReference type="ARBA" id="ARBA00008168"/>
    </source>
</evidence>
<dbReference type="PANTHER" id="PTHR33404">
    <property type="entry name" value="CELL DIVISION TOPOLOGICAL SPECIFICITY FACTOR HOMOLOG, CHLOROPLASTIC"/>
    <property type="match status" value="1"/>
</dbReference>
<organism evidence="2 3">
    <name type="scientific">Iris pallida</name>
    <name type="common">Sweet iris</name>
    <dbReference type="NCBI Taxonomy" id="29817"/>
    <lineage>
        <taxon>Eukaryota</taxon>
        <taxon>Viridiplantae</taxon>
        <taxon>Streptophyta</taxon>
        <taxon>Embryophyta</taxon>
        <taxon>Tracheophyta</taxon>
        <taxon>Spermatophyta</taxon>
        <taxon>Magnoliopsida</taxon>
        <taxon>Liliopsida</taxon>
        <taxon>Asparagales</taxon>
        <taxon>Iridaceae</taxon>
        <taxon>Iridoideae</taxon>
        <taxon>Irideae</taxon>
        <taxon>Iris</taxon>
    </lineage>
</organism>
<sequence>MAISGDLKLSFFPLRPILSPSKICFTGFSTGRSHDLRSIAPKWPHIKLQGHGSRGGKPSVTNQDTEGFLLNSTGKSFSERLSLARRILFPSAKETSNSNARIAKQRLRMILCSDRCEVSDEAKGKIVSSIVQALSDFVEIESRDEVQLNISNDEGLGAVYSVAVPVRRVKPEYRDSEEDYRGEVASIEYKDTGESSGTVDVKFNFFQVE</sequence>
<dbReference type="InterPro" id="IPR005527">
    <property type="entry name" value="MinE"/>
</dbReference>
<dbReference type="GO" id="GO:0010020">
    <property type="term" value="P:chloroplast fission"/>
    <property type="evidence" value="ECO:0007669"/>
    <property type="project" value="TreeGrafter"/>
</dbReference>
<keyword evidence="2" id="KW-0132">Cell division</keyword>
<reference evidence="2" key="1">
    <citation type="journal article" date="2023" name="GigaByte">
        <title>Genome assembly of the bearded iris, Iris pallida Lam.</title>
        <authorList>
            <person name="Bruccoleri R.E."/>
            <person name="Oakeley E.J."/>
            <person name="Faust A.M.E."/>
            <person name="Altorfer M."/>
            <person name="Dessus-Babus S."/>
            <person name="Burckhardt D."/>
            <person name="Oertli M."/>
            <person name="Naumann U."/>
            <person name="Petersen F."/>
            <person name="Wong J."/>
        </authorList>
    </citation>
    <scope>NUCLEOTIDE SEQUENCE</scope>
    <source>
        <strain evidence="2">GSM-AAB239-AS_SAM_17_03QT</strain>
    </source>
</reference>
<keyword evidence="2" id="KW-0131">Cell cycle</keyword>
<gene>
    <name evidence="2" type="ORF">M6B38_133185</name>
</gene>